<name>A0ACA9PYN3_9GLOM</name>
<dbReference type="Proteomes" id="UP000789525">
    <property type="component" value="Unassembled WGS sequence"/>
</dbReference>
<evidence type="ECO:0000313" key="2">
    <source>
        <dbReference type="Proteomes" id="UP000789525"/>
    </source>
</evidence>
<gene>
    <name evidence="1" type="ORF">ACOLOM_LOCUS11522</name>
</gene>
<dbReference type="EMBL" id="CAJVPT010041904">
    <property type="protein sequence ID" value="CAG8728975.1"/>
    <property type="molecule type" value="Genomic_DNA"/>
</dbReference>
<feature type="non-terminal residue" evidence="1">
    <location>
        <position position="1"/>
    </location>
</feature>
<organism evidence="1 2">
    <name type="scientific">Acaulospora colombiana</name>
    <dbReference type="NCBI Taxonomy" id="27376"/>
    <lineage>
        <taxon>Eukaryota</taxon>
        <taxon>Fungi</taxon>
        <taxon>Fungi incertae sedis</taxon>
        <taxon>Mucoromycota</taxon>
        <taxon>Glomeromycotina</taxon>
        <taxon>Glomeromycetes</taxon>
        <taxon>Diversisporales</taxon>
        <taxon>Acaulosporaceae</taxon>
        <taxon>Acaulospora</taxon>
    </lineage>
</organism>
<protein>
    <submittedName>
        <fullName evidence="1">14380_t:CDS:1</fullName>
    </submittedName>
</protein>
<sequence length="271" mass="30516">PSSSIPNETRPIPAPMTGGNVGIFEAVFGRPRANINRPPVPPILIDVHNNPWDRIIARGVGAVENNHDMAINAPDGTFIPHRRLNRYPAALLDRPGPLQDIAGREDERQPNVPYLAQPPASIEERRERIRRRLIRHQPATENRVIVRTNQTGAQLWKQPPRNVFRRPPPSPGRPGPALNNWNELNGNSSPRASEIRGRPLPVTSHLQNPSTISQPNETRRRRPGGTFDLTSEQEGDQRNRFWDHLPRLGEAGPVCITVVTKYYKLNIAQTY</sequence>
<accession>A0ACA9PYN3</accession>
<reference evidence="1" key="1">
    <citation type="submission" date="2021-06" db="EMBL/GenBank/DDBJ databases">
        <authorList>
            <person name="Kallberg Y."/>
            <person name="Tangrot J."/>
            <person name="Rosling A."/>
        </authorList>
    </citation>
    <scope>NUCLEOTIDE SEQUENCE</scope>
    <source>
        <strain evidence="1">CL356</strain>
    </source>
</reference>
<keyword evidence="2" id="KW-1185">Reference proteome</keyword>
<evidence type="ECO:0000313" key="1">
    <source>
        <dbReference type="EMBL" id="CAG8728975.1"/>
    </source>
</evidence>
<proteinExistence type="predicted"/>
<comment type="caution">
    <text evidence="1">The sequence shown here is derived from an EMBL/GenBank/DDBJ whole genome shotgun (WGS) entry which is preliminary data.</text>
</comment>